<gene>
    <name evidence="1" type="ORF">LIER_28700</name>
</gene>
<dbReference type="Proteomes" id="UP001454036">
    <property type="component" value="Unassembled WGS sequence"/>
</dbReference>
<sequence length="193" mass="22549">MTRKAKKADETIKNTKSSRYRHMCKPNSIHKMFNPDKSKHNKRDERRKKLLRTTGFRSLLHICKWPRILGDFNKFQDRVHDLCHNELMFEFFMQNTLVENRHPSRGLMLHAVEVGFLLEVDLAMLQFVVLVVYYCTTKACVDLDLPCDLIHLDLVQAGDYFDPPVFGQHATAALIIVFQDLEVPAAQPFRCFL</sequence>
<evidence type="ECO:0000313" key="1">
    <source>
        <dbReference type="EMBL" id="GAA0175552.1"/>
    </source>
</evidence>
<protein>
    <submittedName>
        <fullName evidence="1">Uncharacterized protein</fullName>
    </submittedName>
</protein>
<dbReference type="AlphaFoldDB" id="A0AAV3RGL8"/>
<proteinExistence type="predicted"/>
<organism evidence="1 2">
    <name type="scientific">Lithospermum erythrorhizon</name>
    <name type="common">Purple gromwell</name>
    <name type="synonym">Lithospermum officinale var. erythrorhizon</name>
    <dbReference type="NCBI Taxonomy" id="34254"/>
    <lineage>
        <taxon>Eukaryota</taxon>
        <taxon>Viridiplantae</taxon>
        <taxon>Streptophyta</taxon>
        <taxon>Embryophyta</taxon>
        <taxon>Tracheophyta</taxon>
        <taxon>Spermatophyta</taxon>
        <taxon>Magnoliopsida</taxon>
        <taxon>eudicotyledons</taxon>
        <taxon>Gunneridae</taxon>
        <taxon>Pentapetalae</taxon>
        <taxon>asterids</taxon>
        <taxon>lamiids</taxon>
        <taxon>Boraginales</taxon>
        <taxon>Boraginaceae</taxon>
        <taxon>Boraginoideae</taxon>
        <taxon>Lithospermeae</taxon>
        <taxon>Lithospermum</taxon>
    </lineage>
</organism>
<comment type="caution">
    <text evidence="1">The sequence shown here is derived from an EMBL/GenBank/DDBJ whole genome shotgun (WGS) entry which is preliminary data.</text>
</comment>
<keyword evidence="2" id="KW-1185">Reference proteome</keyword>
<reference evidence="1 2" key="1">
    <citation type="submission" date="2024-01" db="EMBL/GenBank/DDBJ databases">
        <title>The complete chloroplast genome sequence of Lithospermum erythrorhizon: insights into the phylogenetic relationship among Boraginaceae species and the maternal lineages of purple gromwells.</title>
        <authorList>
            <person name="Okada T."/>
            <person name="Watanabe K."/>
        </authorList>
    </citation>
    <scope>NUCLEOTIDE SEQUENCE [LARGE SCALE GENOMIC DNA]</scope>
</reference>
<dbReference type="EMBL" id="BAABME010009649">
    <property type="protein sequence ID" value="GAA0175552.1"/>
    <property type="molecule type" value="Genomic_DNA"/>
</dbReference>
<accession>A0AAV3RGL8</accession>
<name>A0AAV3RGL8_LITER</name>
<evidence type="ECO:0000313" key="2">
    <source>
        <dbReference type="Proteomes" id="UP001454036"/>
    </source>
</evidence>